<reference evidence="1 2" key="1">
    <citation type="submission" date="2019-04" db="EMBL/GenBank/DDBJ databases">
        <title>Vagococcus sp. nov., isolated from faeces of yaks (Bos grunniens).</title>
        <authorList>
            <person name="Ge Y."/>
        </authorList>
    </citation>
    <scope>NUCLEOTIDE SEQUENCE [LARGE SCALE GENOMIC DNA]</scope>
    <source>
        <strain evidence="1 2">MN-17</strain>
    </source>
</reference>
<proteinExistence type="predicted"/>
<protein>
    <submittedName>
        <fullName evidence="1">Thioredoxin family protein</fullName>
    </submittedName>
</protein>
<dbReference type="PANTHER" id="PTHR10438:SF468">
    <property type="entry name" value="THIOREDOXIN-1-RELATED"/>
    <property type="match status" value="1"/>
</dbReference>
<dbReference type="AlphaFoldDB" id="A0A4D7CXZ2"/>
<dbReference type="PANTHER" id="PTHR10438">
    <property type="entry name" value="THIOREDOXIN"/>
    <property type="match status" value="1"/>
</dbReference>
<dbReference type="KEGG" id="vao:FA707_07360"/>
<dbReference type="InterPro" id="IPR036249">
    <property type="entry name" value="Thioredoxin-like_sf"/>
</dbReference>
<dbReference type="CDD" id="cd02947">
    <property type="entry name" value="TRX_family"/>
    <property type="match status" value="1"/>
</dbReference>
<dbReference type="RefSeq" id="WP_136953612.1">
    <property type="nucleotide sequence ID" value="NZ_CP039712.1"/>
</dbReference>
<dbReference type="InterPro" id="IPR050620">
    <property type="entry name" value="Thioredoxin_H-type-like"/>
</dbReference>
<keyword evidence="2" id="KW-1185">Reference proteome</keyword>
<organism evidence="1 2">
    <name type="scientific">Vagococcus zengguangii</name>
    <dbReference type="NCBI Taxonomy" id="2571750"/>
    <lineage>
        <taxon>Bacteria</taxon>
        <taxon>Bacillati</taxon>
        <taxon>Bacillota</taxon>
        <taxon>Bacilli</taxon>
        <taxon>Lactobacillales</taxon>
        <taxon>Enterococcaceae</taxon>
        <taxon>Vagococcus</taxon>
    </lineage>
</organism>
<dbReference type="EMBL" id="CP039712">
    <property type="protein sequence ID" value="QCI86790.1"/>
    <property type="molecule type" value="Genomic_DNA"/>
</dbReference>
<accession>A0A4D7CXZ2</accession>
<dbReference type="PROSITE" id="PS51352">
    <property type="entry name" value="THIOREDOXIN_2"/>
    <property type="match status" value="1"/>
</dbReference>
<dbReference type="Proteomes" id="UP000298615">
    <property type="component" value="Chromosome"/>
</dbReference>
<gene>
    <name evidence="1" type="ORF">FA707_07360</name>
</gene>
<dbReference type="OrthoDB" id="7629852at2"/>
<evidence type="ECO:0000313" key="2">
    <source>
        <dbReference type="Proteomes" id="UP000298615"/>
    </source>
</evidence>
<name>A0A4D7CXZ2_9ENTE</name>
<evidence type="ECO:0000313" key="1">
    <source>
        <dbReference type="EMBL" id="QCI86790.1"/>
    </source>
</evidence>
<dbReference type="InterPro" id="IPR013766">
    <property type="entry name" value="Thioredoxin_domain"/>
</dbReference>
<dbReference type="SUPFAM" id="SSF52833">
    <property type="entry name" value="Thioredoxin-like"/>
    <property type="match status" value="1"/>
</dbReference>
<dbReference type="Gene3D" id="3.40.30.10">
    <property type="entry name" value="Glutaredoxin"/>
    <property type="match status" value="1"/>
</dbReference>
<dbReference type="Pfam" id="PF00085">
    <property type="entry name" value="Thioredoxin"/>
    <property type="match status" value="1"/>
</dbReference>
<sequence>MIKPTSLEHLAELINTGKHVLFFTANWCGDCVFIKPYLPEIMATFPELSFVEIDRDEYLDVCIEMGVMGIPSFIIVDKGQELGRFVSKERKTKEQVIEFITPFY</sequence>